<keyword evidence="7" id="KW-1185">Reference proteome</keyword>
<feature type="domain" description="GST N-terminal" evidence="4">
    <location>
        <begin position="3"/>
        <end position="83"/>
    </location>
</feature>
<organism evidence="6 7">
    <name type="scientific">Pyxicephalus adspersus</name>
    <name type="common">African bullfrog</name>
    <dbReference type="NCBI Taxonomy" id="30357"/>
    <lineage>
        <taxon>Eukaryota</taxon>
        <taxon>Metazoa</taxon>
        <taxon>Chordata</taxon>
        <taxon>Craniata</taxon>
        <taxon>Vertebrata</taxon>
        <taxon>Euteleostomi</taxon>
        <taxon>Amphibia</taxon>
        <taxon>Batrachia</taxon>
        <taxon>Anura</taxon>
        <taxon>Neobatrachia</taxon>
        <taxon>Ranoidea</taxon>
        <taxon>Pyxicephalidae</taxon>
        <taxon>Pyxicephalinae</taxon>
        <taxon>Pyxicephalus</taxon>
    </lineage>
</organism>
<sequence length="220" mass="25476">MCDKPVLYYFNGRGRMESVRWALAAVGVEFEEKLLESKDEYEKLVKSGDLLFQQVPMVEIDGMKLVQTKAILSYIAGKYNIYGKDLKERVFIDMYVEGTTDFLALIMTSFFMDEAEKKKQWDLVKQRALNRYFPVYEKALENEEYLVGKTFSLADVYLLDAILSAEELHPDILQNFPNLQAFKARISSMPTIKKFLEPGSKRKPIANETYVNTVKKILFS</sequence>
<dbReference type="SUPFAM" id="SSF47616">
    <property type="entry name" value="GST C-terminal domain-like"/>
    <property type="match status" value="1"/>
</dbReference>
<dbReference type="AlphaFoldDB" id="A0AAV3A5N6"/>
<dbReference type="Pfam" id="PF14497">
    <property type="entry name" value="GST_C_3"/>
    <property type="match status" value="1"/>
</dbReference>
<dbReference type="PRINTS" id="PR01266">
    <property type="entry name" value="GSTRNSFRASEA"/>
</dbReference>
<dbReference type="PROSITE" id="PS50404">
    <property type="entry name" value="GST_NTER"/>
    <property type="match status" value="1"/>
</dbReference>
<reference evidence="6" key="1">
    <citation type="thesis" date="2020" institute="ProQuest LLC" country="789 East Eisenhower Parkway, Ann Arbor, MI, USA">
        <title>Comparative Genomics and Chromosome Evolution.</title>
        <authorList>
            <person name="Mudd A.B."/>
        </authorList>
    </citation>
    <scope>NUCLEOTIDE SEQUENCE</scope>
    <source>
        <strain evidence="6">1538</strain>
        <tissue evidence="6">Blood</tissue>
    </source>
</reference>
<dbReference type="InterPro" id="IPR004046">
    <property type="entry name" value="GST_C"/>
</dbReference>
<dbReference type="SFLD" id="SFLDG00363">
    <property type="entry name" value="AMPS_(cytGST):_Alpha-__Mu-__Pi"/>
    <property type="match status" value="1"/>
</dbReference>
<evidence type="ECO:0000256" key="3">
    <source>
        <dbReference type="ARBA" id="ARBA00022679"/>
    </source>
</evidence>
<protein>
    <recommendedName>
        <fullName evidence="2">glutathione transferase</fullName>
        <ecNumber evidence="2">2.5.1.18</ecNumber>
    </recommendedName>
</protein>
<comment type="caution">
    <text evidence="6">The sequence shown here is derived from an EMBL/GenBank/DDBJ whole genome shotgun (WGS) entry which is preliminary data.</text>
</comment>
<dbReference type="GO" id="GO:0004364">
    <property type="term" value="F:glutathione transferase activity"/>
    <property type="evidence" value="ECO:0007669"/>
    <property type="project" value="UniProtKB-EC"/>
</dbReference>
<dbReference type="Proteomes" id="UP001181693">
    <property type="component" value="Unassembled WGS sequence"/>
</dbReference>
<dbReference type="FunFam" id="1.20.1050.10:FF:000005">
    <property type="entry name" value="Glutathione S-transferase A1"/>
    <property type="match status" value="1"/>
</dbReference>
<evidence type="ECO:0000256" key="1">
    <source>
        <dbReference type="ARBA" id="ARBA00011055"/>
    </source>
</evidence>
<name>A0AAV3A5N6_PYXAD</name>
<evidence type="ECO:0000313" key="7">
    <source>
        <dbReference type="Proteomes" id="UP001181693"/>
    </source>
</evidence>
<dbReference type="SUPFAM" id="SSF52833">
    <property type="entry name" value="Thioredoxin-like"/>
    <property type="match status" value="1"/>
</dbReference>
<dbReference type="Gene3D" id="3.40.30.10">
    <property type="entry name" value="Glutaredoxin"/>
    <property type="match status" value="1"/>
</dbReference>
<dbReference type="InterPro" id="IPR050213">
    <property type="entry name" value="GST_superfamily"/>
</dbReference>
<dbReference type="InterPro" id="IPR010987">
    <property type="entry name" value="Glutathione-S-Trfase_C-like"/>
</dbReference>
<dbReference type="EC" id="2.5.1.18" evidence="2"/>
<gene>
    <name evidence="6" type="ORF">GDO54_010641</name>
</gene>
<evidence type="ECO:0000256" key="2">
    <source>
        <dbReference type="ARBA" id="ARBA00012452"/>
    </source>
</evidence>
<dbReference type="PROSITE" id="PS50405">
    <property type="entry name" value="GST_CTER"/>
    <property type="match status" value="1"/>
</dbReference>
<dbReference type="EMBL" id="DYDO01000004">
    <property type="protein sequence ID" value="DBA26369.1"/>
    <property type="molecule type" value="Genomic_DNA"/>
</dbReference>
<dbReference type="InterPro" id="IPR036249">
    <property type="entry name" value="Thioredoxin-like_sf"/>
</dbReference>
<evidence type="ECO:0000259" key="5">
    <source>
        <dbReference type="PROSITE" id="PS50405"/>
    </source>
</evidence>
<dbReference type="InterPro" id="IPR003080">
    <property type="entry name" value="GST_alpha"/>
</dbReference>
<dbReference type="GO" id="GO:0006749">
    <property type="term" value="P:glutathione metabolic process"/>
    <property type="evidence" value="ECO:0007669"/>
    <property type="project" value="TreeGrafter"/>
</dbReference>
<keyword evidence="3" id="KW-0808">Transferase</keyword>
<dbReference type="InterPro" id="IPR004045">
    <property type="entry name" value="Glutathione_S-Trfase_N"/>
</dbReference>
<dbReference type="Pfam" id="PF02798">
    <property type="entry name" value="GST_N"/>
    <property type="match status" value="1"/>
</dbReference>
<dbReference type="InterPro" id="IPR036282">
    <property type="entry name" value="Glutathione-S-Trfase_C_sf"/>
</dbReference>
<proteinExistence type="inferred from homology"/>
<dbReference type="Gene3D" id="1.20.1050.10">
    <property type="match status" value="1"/>
</dbReference>
<dbReference type="InterPro" id="IPR040079">
    <property type="entry name" value="Glutathione_S-Trfase"/>
</dbReference>
<evidence type="ECO:0000313" key="6">
    <source>
        <dbReference type="EMBL" id="DBA26369.1"/>
    </source>
</evidence>
<dbReference type="PANTHER" id="PTHR11571">
    <property type="entry name" value="GLUTATHIONE S-TRANSFERASE"/>
    <property type="match status" value="1"/>
</dbReference>
<dbReference type="EMBL" id="DYDO01000004">
    <property type="protein sequence ID" value="DBA26370.1"/>
    <property type="molecule type" value="Genomic_DNA"/>
</dbReference>
<evidence type="ECO:0000259" key="4">
    <source>
        <dbReference type="PROSITE" id="PS50404"/>
    </source>
</evidence>
<dbReference type="SFLD" id="SFLDS00019">
    <property type="entry name" value="Glutathione_Transferase_(cytos"/>
    <property type="match status" value="1"/>
</dbReference>
<accession>A0AAV3A5N6</accession>
<feature type="domain" description="GST C-terminal" evidence="5">
    <location>
        <begin position="85"/>
        <end position="205"/>
    </location>
</feature>
<dbReference type="PANTHER" id="PTHR11571:SF230">
    <property type="entry name" value="GLUTATHIONE TRANSFERASE"/>
    <property type="match status" value="1"/>
</dbReference>
<dbReference type="SFLD" id="SFLDG01205">
    <property type="entry name" value="AMPS.1"/>
    <property type="match status" value="1"/>
</dbReference>
<comment type="similarity">
    <text evidence="1">Belongs to the GST superfamily. Alpha family.</text>
</comment>